<accession>A0ABW4BGM3</accession>
<sequence>MEKEKIKVLFDTDADGYIMGWSQEFWDGRHWQAPFDTTQAVELSPDDISGIVIGATKYEGGKLTVDEARREALAQLATPQPTTDQQMLAAVMLRVAKLEAGA</sequence>
<evidence type="ECO:0000313" key="2">
    <source>
        <dbReference type="Proteomes" id="UP001597199"/>
    </source>
</evidence>
<dbReference type="Proteomes" id="UP001597199">
    <property type="component" value="Unassembled WGS sequence"/>
</dbReference>
<proteinExistence type="predicted"/>
<dbReference type="RefSeq" id="WP_204119790.1">
    <property type="nucleotide sequence ID" value="NZ_BOLV01000028.1"/>
</dbReference>
<evidence type="ECO:0000313" key="1">
    <source>
        <dbReference type="EMBL" id="MFD1398663.1"/>
    </source>
</evidence>
<organism evidence="1 2">
    <name type="scientific">Lacticaseibacillus suilingensis</name>
    <dbReference type="NCBI Taxonomy" id="2799577"/>
    <lineage>
        <taxon>Bacteria</taxon>
        <taxon>Bacillati</taxon>
        <taxon>Bacillota</taxon>
        <taxon>Bacilli</taxon>
        <taxon>Lactobacillales</taxon>
        <taxon>Lactobacillaceae</taxon>
        <taxon>Lacticaseibacillus</taxon>
    </lineage>
</organism>
<reference evidence="2" key="1">
    <citation type="journal article" date="2019" name="Int. J. Syst. Evol. Microbiol.">
        <title>The Global Catalogue of Microorganisms (GCM) 10K type strain sequencing project: providing services to taxonomists for standard genome sequencing and annotation.</title>
        <authorList>
            <consortium name="The Broad Institute Genomics Platform"/>
            <consortium name="The Broad Institute Genome Sequencing Center for Infectious Disease"/>
            <person name="Wu L."/>
            <person name="Ma J."/>
        </authorList>
    </citation>
    <scope>NUCLEOTIDE SEQUENCE [LARGE SCALE GENOMIC DNA]</scope>
    <source>
        <strain evidence="2">CCM 9110</strain>
    </source>
</reference>
<comment type="caution">
    <text evidence="1">The sequence shown here is derived from an EMBL/GenBank/DDBJ whole genome shotgun (WGS) entry which is preliminary data.</text>
</comment>
<dbReference type="EMBL" id="JBHTOA010000021">
    <property type="protein sequence ID" value="MFD1398663.1"/>
    <property type="molecule type" value="Genomic_DNA"/>
</dbReference>
<name>A0ABW4BGM3_9LACO</name>
<keyword evidence="2" id="KW-1185">Reference proteome</keyword>
<protein>
    <submittedName>
        <fullName evidence="1">Phage infection protein</fullName>
    </submittedName>
</protein>
<gene>
    <name evidence="1" type="ORF">ACFQ41_05030</name>
</gene>